<dbReference type="Pfam" id="PF00651">
    <property type="entry name" value="BTB"/>
    <property type="match status" value="1"/>
</dbReference>
<evidence type="ECO:0000256" key="1">
    <source>
        <dbReference type="ARBA" id="ARBA00002668"/>
    </source>
</evidence>
<dbReference type="AlphaFoldDB" id="A0A3P5YGX6"/>
<accession>A0A3P5YGX6</accession>
<gene>
    <name evidence="5" type="ORF">BRAA09T38224Z</name>
    <name evidence="4" type="ORF">BRAPAZ1V2_A09P28760.2</name>
</gene>
<evidence type="ECO:0000259" key="3">
    <source>
        <dbReference type="Pfam" id="PF00651"/>
    </source>
</evidence>
<feature type="domain" description="BTB" evidence="3">
    <location>
        <begin position="19"/>
        <end position="68"/>
    </location>
</feature>
<dbReference type="UniPathway" id="UPA00143"/>
<evidence type="ECO:0000256" key="2">
    <source>
        <dbReference type="ARBA" id="ARBA00004906"/>
    </source>
</evidence>
<dbReference type="CDD" id="cd18186">
    <property type="entry name" value="BTB_POZ_ZBTB_KLHL-like"/>
    <property type="match status" value="1"/>
</dbReference>
<proteinExistence type="predicted"/>
<dbReference type="InterPro" id="IPR011333">
    <property type="entry name" value="SKP1/BTB/POZ_sf"/>
</dbReference>
<dbReference type="EMBL" id="LR031568">
    <property type="protein sequence ID" value="VDC60613.1"/>
    <property type="molecule type" value="Genomic_DNA"/>
</dbReference>
<dbReference type="Gramene" id="A09p28760.2_BraZ1">
    <property type="protein sequence ID" value="A09p28760.2_BraZ1.CDS"/>
    <property type="gene ID" value="A09g28760.2_BraZ1"/>
</dbReference>
<dbReference type="GO" id="GO:0016567">
    <property type="term" value="P:protein ubiquitination"/>
    <property type="evidence" value="ECO:0007669"/>
    <property type="project" value="UniProtKB-UniPathway"/>
</dbReference>
<dbReference type="Gene3D" id="3.30.710.10">
    <property type="entry name" value="Potassium Channel Kv1.1, Chain A"/>
    <property type="match status" value="1"/>
</dbReference>
<dbReference type="PANTHER" id="PTHR47274:SF7">
    <property type="entry name" value="(RAPE) HYPOTHETICAL PROTEIN"/>
    <property type="match status" value="1"/>
</dbReference>
<organism evidence="5">
    <name type="scientific">Brassica campestris</name>
    <name type="common">Field mustard</name>
    <dbReference type="NCBI Taxonomy" id="3711"/>
    <lineage>
        <taxon>Eukaryota</taxon>
        <taxon>Viridiplantae</taxon>
        <taxon>Streptophyta</taxon>
        <taxon>Embryophyta</taxon>
        <taxon>Tracheophyta</taxon>
        <taxon>Spermatophyta</taxon>
        <taxon>Magnoliopsida</taxon>
        <taxon>eudicotyledons</taxon>
        <taxon>Gunneridae</taxon>
        <taxon>Pentapetalae</taxon>
        <taxon>rosids</taxon>
        <taxon>malvids</taxon>
        <taxon>Brassicales</taxon>
        <taxon>Brassicaceae</taxon>
        <taxon>Brassiceae</taxon>
        <taxon>Brassica</taxon>
    </lineage>
</organism>
<comment type="function">
    <text evidence="1">May act as a substrate-specific adapter of an E3 ubiquitin-protein ligase complex (CUL3-RBX1-BTB) which mediates the ubiquitination and subsequent proteasomal degradation of target proteins.</text>
</comment>
<dbReference type="Proteomes" id="UP000694005">
    <property type="component" value="Chromosome A09"/>
</dbReference>
<comment type="pathway">
    <text evidence="2">Protein modification; protein ubiquitination.</text>
</comment>
<dbReference type="PANTHER" id="PTHR47274">
    <property type="entry name" value="BTB/POZ DOMAIN CONTAINING PROTEIN, EXPRESSED-RELATED"/>
    <property type="match status" value="1"/>
</dbReference>
<reference evidence="5" key="1">
    <citation type="submission" date="2018-11" db="EMBL/GenBank/DDBJ databases">
        <authorList>
            <consortium name="Genoscope - CEA"/>
            <person name="William W."/>
        </authorList>
    </citation>
    <scope>NUCLEOTIDE SEQUENCE</scope>
</reference>
<sequence>MWTQTNKELFSNGFVKLLKEQQADVLLRACDGDEKAVIYAHKIIPLSARSEAFKKKFESDNFKDSSRLETTTLPEQE</sequence>
<dbReference type="EMBL" id="LS974625">
    <property type="protein sequence ID" value="CAG7862409.1"/>
    <property type="molecule type" value="Genomic_DNA"/>
</dbReference>
<dbReference type="InterPro" id="IPR000210">
    <property type="entry name" value="BTB/POZ_dom"/>
</dbReference>
<name>A0A3P5YGX6_BRACM</name>
<evidence type="ECO:0000313" key="5">
    <source>
        <dbReference type="EMBL" id="VDC60613.1"/>
    </source>
</evidence>
<evidence type="ECO:0000313" key="4">
    <source>
        <dbReference type="EMBL" id="CAG7862409.1"/>
    </source>
</evidence>
<protein>
    <recommendedName>
        <fullName evidence="3">BTB domain-containing protein</fullName>
    </recommendedName>
</protein>
<dbReference type="InterPro" id="IPR044784">
    <property type="entry name" value="At1g01640-like"/>
</dbReference>